<organism evidence="4">
    <name type="scientific">Timema bartmani</name>
    <dbReference type="NCBI Taxonomy" id="61472"/>
    <lineage>
        <taxon>Eukaryota</taxon>
        <taxon>Metazoa</taxon>
        <taxon>Ecdysozoa</taxon>
        <taxon>Arthropoda</taxon>
        <taxon>Hexapoda</taxon>
        <taxon>Insecta</taxon>
        <taxon>Pterygota</taxon>
        <taxon>Neoptera</taxon>
        <taxon>Polyneoptera</taxon>
        <taxon>Phasmatodea</taxon>
        <taxon>Timematodea</taxon>
        <taxon>Timematoidea</taxon>
        <taxon>Timematidae</taxon>
        <taxon>Timema</taxon>
    </lineage>
</organism>
<feature type="region of interest" description="Disordered" evidence="3">
    <location>
        <begin position="1182"/>
        <end position="1204"/>
    </location>
</feature>
<protein>
    <recommendedName>
        <fullName evidence="5">WD repeat-containing protein on Y chromosome</fullName>
    </recommendedName>
</protein>
<feature type="region of interest" description="Disordered" evidence="3">
    <location>
        <begin position="1041"/>
        <end position="1091"/>
    </location>
</feature>
<evidence type="ECO:0008006" key="5">
    <source>
        <dbReference type="Google" id="ProtNLM"/>
    </source>
</evidence>
<feature type="repeat" description="WD" evidence="2">
    <location>
        <begin position="948"/>
        <end position="988"/>
    </location>
</feature>
<feature type="repeat" description="WD" evidence="2">
    <location>
        <begin position="1103"/>
        <end position="1134"/>
    </location>
</feature>
<keyword evidence="2" id="KW-0853">WD repeat</keyword>
<reference evidence="4" key="1">
    <citation type="submission" date="2020-11" db="EMBL/GenBank/DDBJ databases">
        <authorList>
            <person name="Tran Van P."/>
        </authorList>
    </citation>
    <scope>NUCLEOTIDE SEQUENCE</scope>
</reference>
<dbReference type="InterPro" id="IPR015943">
    <property type="entry name" value="WD40/YVTN_repeat-like_dom_sf"/>
</dbReference>
<evidence type="ECO:0000313" key="4">
    <source>
        <dbReference type="EMBL" id="CAD7438723.1"/>
    </source>
</evidence>
<feature type="compositionally biased region" description="Basic and acidic residues" evidence="3">
    <location>
        <begin position="1073"/>
        <end position="1091"/>
    </location>
</feature>
<feature type="compositionally biased region" description="Basic and acidic residues" evidence="3">
    <location>
        <begin position="1189"/>
        <end position="1198"/>
    </location>
</feature>
<gene>
    <name evidence="4" type="ORF">TBIB3V08_LOCUS1309</name>
</gene>
<accession>A0A7R9HWJ5</accession>
<dbReference type="PROSITE" id="PS50294">
    <property type="entry name" value="WD_REPEATS_REGION"/>
    <property type="match status" value="1"/>
</dbReference>
<dbReference type="InterPro" id="IPR051242">
    <property type="entry name" value="WD-EF-hand_domain"/>
</dbReference>
<feature type="repeat" description="WD" evidence="2">
    <location>
        <begin position="577"/>
        <end position="618"/>
    </location>
</feature>
<dbReference type="SMART" id="SM00320">
    <property type="entry name" value="WD40"/>
    <property type="match status" value="7"/>
</dbReference>
<dbReference type="InterPro" id="IPR001680">
    <property type="entry name" value="WD40_rpt"/>
</dbReference>
<dbReference type="Gene3D" id="2.130.10.10">
    <property type="entry name" value="YVTN repeat-like/Quinoprotein amine dehydrogenase"/>
    <property type="match status" value="2"/>
</dbReference>
<dbReference type="PANTHER" id="PTHR44324:SF4">
    <property type="entry name" value="WD40 REPEAT DOMAIN 95"/>
    <property type="match status" value="1"/>
</dbReference>
<dbReference type="PANTHER" id="PTHR44324">
    <property type="entry name" value="WD40 REPEAT DOMAIN 95"/>
    <property type="match status" value="1"/>
</dbReference>
<dbReference type="SUPFAM" id="SSF50978">
    <property type="entry name" value="WD40 repeat-like"/>
    <property type="match status" value="2"/>
</dbReference>
<dbReference type="EMBL" id="OD564516">
    <property type="protein sequence ID" value="CAD7438723.1"/>
    <property type="molecule type" value="Genomic_DNA"/>
</dbReference>
<dbReference type="InterPro" id="IPR036322">
    <property type="entry name" value="WD40_repeat_dom_sf"/>
</dbReference>
<keyword evidence="1" id="KW-0677">Repeat</keyword>
<proteinExistence type="predicted"/>
<name>A0A7R9HWJ5_9NEOP</name>
<evidence type="ECO:0000256" key="3">
    <source>
        <dbReference type="SAM" id="MobiDB-lite"/>
    </source>
</evidence>
<sequence length="1265" mass="143793">MYKKWPRKKDEEEETMIGDEIELTKNGRKDVANKIPSRQKSSSLADIHRRPQQLIKLTQSEMNPRPKEGDLSDLEMDSISIITSLEEESSKEALRRRSKQLEQIFARNHSKMSSSEHAPKPHLFKPQVQSDKLEPLITKEVLESIEPQFSKTPLNSREFTKLLCEKLTLDETMARCALPHLFLSIDAYATGTVSWPELCEHLMQEYVQRTGWEVQETITYLPISSMMDYVASPSYGSLGLELPVSHTPGLSIIAGRPHRSALPRKAIDLGLSSFLMFGEDGQTSTWDRNMELKKTKSLRVILLEPVNLGETAVLEKERPFSKWFTDLVMIPGTNKLAVSTGLWRQVEHRCRYYTIWDAFSDKELLFYEMPLLDPLCALTELQCVPRRLDAAHPDADKIMLMYADMEGGINVLSIRNSTATLRKWGETKKQLGFPTTTFENALKHFQVVVNRWQVHNEMVYAVRYFSPMRQVISCSTDPETSIVIGCAEAPHGTMKPSRRMKLRTVVEQVMSIHLKHGHHVFVNARMRPPGEQIVYKVPCGVHTLDVWEERRIMAAGGIDRAVRLWTIAVKGNPFMTLYGHTYPIHKVLFIPHLNVLVSITTKLNIRIWDLVEYHCMASVNPTMSYLRGHTIHLFHYSMTLQRLVVQTNYELITFAVERVKIDDESQGSHRSAVVGVSYNEVFHVWVTCSVRHVKVWDVATGKKVFEFCAEQQAAVGPENASDSLKEKLKNRMREKVLFHVSHSLLISSDRMKPRSGDWVVTIDLLQEPAVTSLSSGSNLKFGLCLHSESGSKPVAGHAGKTARGDILTQSGYERMQTMVENATKPSWQRQHELREKALRKRFKESRFKYVPELVNPGEITCMAMERGERRLLTGHKNGVVKEWNFSNGMCLRTLFRTGKAEEKESTAVRYVKFSRCDNIVSVGWNWRVNIYESGRDKLCEPAVTWTQDAGHKSDIWAVAICDPGIMATGSFDGTIILWNYTSGHEEKQLRPPDFSGKLQPWRNPDRFVCAMVPATATGKVVVGDNSGHVIFLDMEGVHGTTSKTAYRPPPPTRPNLAGAQKFTSTPNNRPIRRMNEDLRNPRSPAGDKDVVGSRDMPVICQMWKAHSTGISGLDVCESLKIIATGSIDGSVRIWTYEGRYIGMLGQPKEWNIVNPKTFMHPKLPRDVLTDLDDAFDAGLDPTESSMEEVLSKSEHPGEEGSQSVQIYSDEQIAELVKDYEVFEMVLPPYLRYEGRNKIVYKNSLGPHKYSLAPVNTWRYRNENIF</sequence>
<dbReference type="AlphaFoldDB" id="A0A7R9HWJ5"/>
<evidence type="ECO:0000256" key="2">
    <source>
        <dbReference type="PROSITE-ProRule" id="PRU00221"/>
    </source>
</evidence>
<evidence type="ECO:0000256" key="1">
    <source>
        <dbReference type="ARBA" id="ARBA00022737"/>
    </source>
</evidence>
<dbReference type="PROSITE" id="PS50082">
    <property type="entry name" value="WD_REPEATS_2"/>
    <property type="match status" value="3"/>
</dbReference>
<dbReference type="Pfam" id="PF00400">
    <property type="entry name" value="WD40"/>
    <property type="match status" value="2"/>
</dbReference>